<dbReference type="SUPFAM" id="SSF53706">
    <property type="entry name" value="Formate dehydrogenase/DMSO reductase, domains 1-3"/>
    <property type="match status" value="1"/>
</dbReference>
<comment type="subcellular location">
    <subcellularLocation>
        <location evidence="3">Cell membrane</location>
        <topology evidence="3">Peripheral membrane protein</topology>
    </subcellularLocation>
</comment>
<dbReference type="Proteomes" id="UP000625804">
    <property type="component" value="Unassembled WGS sequence"/>
</dbReference>
<evidence type="ECO:0000256" key="9">
    <source>
        <dbReference type="ARBA" id="ARBA00022505"/>
    </source>
</evidence>
<dbReference type="Gene3D" id="3.40.50.12440">
    <property type="match status" value="1"/>
</dbReference>
<evidence type="ECO:0000256" key="5">
    <source>
        <dbReference type="ARBA" id="ARBA00012500"/>
    </source>
</evidence>
<comment type="cofactor">
    <cofactor evidence="1">
        <name>Mo-bis(molybdopterin guanine dinucleotide)</name>
        <dbReference type="ChEBI" id="CHEBI:60539"/>
    </cofactor>
</comment>
<evidence type="ECO:0000256" key="8">
    <source>
        <dbReference type="ARBA" id="ARBA00022485"/>
    </source>
</evidence>
<evidence type="ECO:0000256" key="7">
    <source>
        <dbReference type="ARBA" id="ARBA00022475"/>
    </source>
</evidence>
<dbReference type="EC" id="1.7.5.1" evidence="5"/>
<organism evidence="19 20">
    <name type="scientific">Calidifontibacillus erzurumensis</name>
    <dbReference type="NCBI Taxonomy" id="2741433"/>
    <lineage>
        <taxon>Bacteria</taxon>
        <taxon>Bacillati</taxon>
        <taxon>Bacillota</taxon>
        <taxon>Bacilli</taxon>
        <taxon>Bacillales</taxon>
        <taxon>Bacillaceae</taxon>
        <taxon>Calidifontibacillus/Schinkia group</taxon>
        <taxon>Calidifontibacillus</taxon>
    </lineage>
</organism>
<keyword evidence="13" id="KW-0408">Iron</keyword>
<evidence type="ECO:0000256" key="16">
    <source>
        <dbReference type="ARBA" id="ARBA00023136"/>
    </source>
</evidence>
<evidence type="ECO:0000256" key="3">
    <source>
        <dbReference type="ARBA" id="ARBA00004202"/>
    </source>
</evidence>
<dbReference type="GO" id="GO:0051539">
    <property type="term" value="F:4 iron, 4 sulfur cluster binding"/>
    <property type="evidence" value="ECO:0007669"/>
    <property type="project" value="UniProtKB-KW"/>
</dbReference>
<evidence type="ECO:0000259" key="18">
    <source>
        <dbReference type="PROSITE" id="PS51669"/>
    </source>
</evidence>
<dbReference type="InterPro" id="IPR006655">
    <property type="entry name" value="Mopterin_OxRdtase_prok_CS"/>
</dbReference>
<dbReference type="AlphaFoldDB" id="A0A8J8GHW7"/>
<dbReference type="Pfam" id="PF00384">
    <property type="entry name" value="Molybdopterin"/>
    <property type="match status" value="1"/>
</dbReference>
<keyword evidence="7" id="KW-1003">Cell membrane</keyword>
<dbReference type="InterPro" id="IPR006656">
    <property type="entry name" value="Mopterin_OxRdtase"/>
</dbReference>
<gene>
    <name evidence="19" type="ORF">HR057_12830</name>
</gene>
<comment type="cofactor">
    <cofactor evidence="2">
        <name>[4Fe-4S] cluster</name>
        <dbReference type="ChEBI" id="CHEBI:49883"/>
    </cofactor>
</comment>
<evidence type="ECO:0000256" key="14">
    <source>
        <dbReference type="ARBA" id="ARBA00023014"/>
    </source>
</evidence>
<dbReference type="GO" id="GO:0005886">
    <property type="term" value="C:plasma membrane"/>
    <property type="evidence" value="ECO:0007669"/>
    <property type="project" value="UniProtKB-SubCell"/>
</dbReference>
<keyword evidence="10" id="KW-0479">Metal-binding</keyword>
<dbReference type="PROSITE" id="PS51669">
    <property type="entry name" value="4FE4S_MOW_BIS_MGD"/>
    <property type="match status" value="1"/>
</dbReference>
<evidence type="ECO:0000256" key="4">
    <source>
        <dbReference type="ARBA" id="ARBA00010312"/>
    </source>
</evidence>
<keyword evidence="6" id="KW-0813">Transport</keyword>
<dbReference type="InterPro" id="IPR044906">
    <property type="entry name" value="Nitr_red_alph_N_sf"/>
</dbReference>
<dbReference type="PROSITE" id="PS00551">
    <property type="entry name" value="MOLYBDOPTERIN_PROK_1"/>
    <property type="match status" value="1"/>
</dbReference>
<evidence type="ECO:0000256" key="6">
    <source>
        <dbReference type="ARBA" id="ARBA00022448"/>
    </source>
</evidence>
<reference evidence="19" key="1">
    <citation type="submission" date="2020-06" db="EMBL/GenBank/DDBJ databases">
        <title>A novel thermopfilic bacterium from Erzurum, Turkey.</title>
        <authorList>
            <person name="Adiguzel A."/>
            <person name="Ay H."/>
            <person name="Baltaci M.O."/>
        </authorList>
    </citation>
    <scope>NUCLEOTIDE SEQUENCE</scope>
    <source>
        <strain evidence="19">P2</strain>
    </source>
</reference>
<evidence type="ECO:0000256" key="1">
    <source>
        <dbReference type="ARBA" id="ARBA00001942"/>
    </source>
</evidence>
<evidence type="ECO:0000256" key="15">
    <source>
        <dbReference type="ARBA" id="ARBA00023063"/>
    </source>
</evidence>
<dbReference type="SMART" id="SM00926">
    <property type="entry name" value="Molybdop_Fe4S4"/>
    <property type="match status" value="1"/>
</dbReference>
<keyword evidence="12 19" id="KW-0560">Oxidoreductase</keyword>
<comment type="similarity">
    <text evidence="4">Belongs to the prokaryotic molybdopterin-containing oxidoreductase family.</text>
</comment>
<dbReference type="PANTHER" id="PTHR43105:SF2">
    <property type="entry name" value="RESPIRATORY NITRATE REDUCTASE 2 ALPHA CHAIN"/>
    <property type="match status" value="1"/>
</dbReference>
<dbReference type="InterPro" id="IPR028189">
    <property type="entry name" value="Nitr_red_alph_N"/>
</dbReference>
<dbReference type="InterPro" id="IPR009010">
    <property type="entry name" value="Asp_de-COase-like_dom_sf"/>
</dbReference>
<keyword evidence="8" id="KW-0004">4Fe-4S</keyword>
<dbReference type="InterPro" id="IPR037943">
    <property type="entry name" value="MopB_CT_Nitrate-R-NarG-like"/>
</dbReference>
<dbReference type="InterPro" id="IPR006657">
    <property type="entry name" value="MoPterin_dinucl-bd_dom"/>
</dbReference>
<keyword evidence="16" id="KW-0472">Membrane</keyword>
<evidence type="ECO:0000256" key="11">
    <source>
        <dbReference type="ARBA" id="ARBA00022982"/>
    </source>
</evidence>
<dbReference type="GO" id="GO:0009325">
    <property type="term" value="C:nitrate reductase complex"/>
    <property type="evidence" value="ECO:0007669"/>
    <property type="project" value="InterPro"/>
</dbReference>
<keyword evidence="15" id="KW-0534">Nitrate assimilation</keyword>
<keyword evidence="20" id="KW-1185">Reference proteome</keyword>
<evidence type="ECO:0000256" key="2">
    <source>
        <dbReference type="ARBA" id="ARBA00001966"/>
    </source>
</evidence>
<feature type="domain" description="4Fe-4S Mo/W bis-MGD-type" evidence="18">
    <location>
        <begin position="46"/>
        <end position="110"/>
    </location>
</feature>
<keyword evidence="11" id="KW-0249">Electron transport</keyword>
<comment type="caution">
    <text evidence="19">The sequence shown here is derived from an EMBL/GenBank/DDBJ whole genome shotgun (WGS) entry which is preliminary data.</text>
</comment>
<dbReference type="CDD" id="cd02750">
    <property type="entry name" value="MopB_Nitrate-R-NarG-like"/>
    <property type="match status" value="1"/>
</dbReference>
<evidence type="ECO:0000256" key="13">
    <source>
        <dbReference type="ARBA" id="ARBA00023004"/>
    </source>
</evidence>
<dbReference type="RefSeq" id="WP_173731847.1">
    <property type="nucleotide sequence ID" value="NZ_JABTTE010000019.1"/>
</dbReference>
<dbReference type="GO" id="GO:0160182">
    <property type="term" value="F:nitrate reductase (quinone) activity"/>
    <property type="evidence" value="ECO:0007669"/>
    <property type="project" value="UniProtKB-EC"/>
</dbReference>
<evidence type="ECO:0000313" key="19">
    <source>
        <dbReference type="EMBL" id="NSL52640.1"/>
    </source>
</evidence>
<proteinExistence type="inferred from homology"/>
<dbReference type="PROSITE" id="PS00932">
    <property type="entry name" value="MOLYBDOPTERIN_PROK_3"/>
    <property type="match status" value="1"/>
</dbReference>
<dbReference type="Gene3D" id="4.10.1200.10">
    <property type="entry name" value="nitrate reductase tail"/>
    <property type="match status" value="1"/>
</dbReference>
<evidence type="ECO:0000313" key="20">
    <source>
        <dbReference type="Proteomes" id="UP000625804"/>
    </source>
</evidence>
<protein>
    <recommendedName>
        <fullName evidence="5">nitrate reductase (quinone)</fullName>
        <ecNumber evidence="5">1.7.5.1</ecNumber>
    </recommendedName>
</protein>
<keyword evidence="9" id="KW-0500">Molybdenum</keyword>
<accession>A0A8J8GHW7</accession>
<dbReference type="CDD" id="cd02776">
    <property type="entry name" value="MopB_CT_Nitrate-R-NarG-like"/>
    <property type="match status" value="1"/>
</dbReference>
<dbReference type="InterPro" id="IPR050123">
    <property type="entry name" value="Prok_molybdopt-oxidoreductase"/>
</dbReference>
<dbReference type="GO" id="GO:0043546">
    <property type="term" value="F:molybdopterin cofactor binding"/>
    <property type="evidence" value="ECO:0007669"/>
    <property type="project" value="InterPro"/>
</dbReference>
<dbReference type="Pfam" id="PF01568">
    <property type="entry name" value="Molydop_binding"/>
    <property type="match status" value="1"/>
</dbReference>
<dbReference type="InterPro" id="IPR006963">
    <property type="entry name" value="Mopterin_OxRdtase_4Fe-4S_dom"/>
</dbReference>
<keyword evidence="14" id="KW-0411">Iron-sulfur</keyword>
<evidence type="ECO:0000256" key="12">
    <source>
        <dbReference type="ARBA" id="ARBA00023002"/>
    </source>
</evidence>
<dbReference type="InterPro" id="IPR006468">
    <property type="entry name" value="NarG"/>
</dbReference>
<dbReference type="PANTHER" id="PTHR43105">
    <property type="entry name" value="RESPIRATORY NITRATE REDUCTASE"/>
    <property type="match status" value="1"/>
</dbReference>
<evidence type="ECO:0000256" key="10">
    <source>
        <dbReference type="ARBA" id="ARBA00022723"/>
    </source>
</evidence>
<evidence type="ECO:0000256" key="17">
    <source>
        <dbReference type="ARBA" id="ARBA00048294"/>
    </source>
</evidence>
<dbReference type="GO" id="GO:0046872">
    <property type="term" value="F:metal ion binding"/>
    <property type="evidence" value="ECO:0007669"/>
    <property type="project" value="UniProtKB-KW"/>
</dbReference>
<dbReference type="NCBIfam" id="TIGR01580">
    <property type="entry name" value="narG"/>
    <property type="match status" value="1"/>
</dbReference>
<comment type="catalytic activity">
    <reaction evidence="17">
        <text>nitrate + a quinol = a quinone + nitrite + H2O</text>
        <dbReference type="Rhea" id="RHEA:56144"/>
        <dbReference type="ChEBI" id="CHEBI:15377"/>
        <dbReference type="ChEBI" id="CHEBI:16301"/>
        <dbReference type="ChEBI" id="CHEBI:17632"/>
        <dbReference type="ChEBI" id="CHEBI:24646"/>
        <dbReference type="ChEBI" id="CHEBI:132124"/>
        <dbReference type="EC" id="1.7.5.1"/>
    </reaction>
</comment>
<dbReference type="FunFam" id="3.40.50.12440:FF:000001">
    <property type="entry name" value="Nitrate reductase subunit alpha"/>
    <property type="match status" value="1"/>
</dbReference>
<dbReference type="SUPFAM" id="SSF50692">
    <property type="entry name" value="ADC-like"/>
    <property type="match status" value="1"/>
</dbReference>
<dbReference type="GO" id="GO:0042128">
    <property type="term" value="P:nitrate assimilation"/>
    <property type="evidence" value="ECO:0007669"/>
    <property type="project" value="UniProtKB-KW"/>
</dbReference>
<sequence length="1228" mass="139784">MGTKTGNLFRKLKFFRPIESYSENWSQLTEGNREWEKIYRDRWQHDKVVRTTHGVNCTGSCSWKVFVKDGIITWENQQTDYPSCGPDMPEFEPRGCPRGASFSWYVYSPLRVKYPYVRGELLKLYREELAKVNDPVKAWENIVENQEKAACYKAARGKGGFVRASWEEVNELISASLLYTIKKYGPDRIAGFTPIPAMSMVSYASGARFLSMLGAPMLSFYDWYADLPPASPQIWGEQTDVPESSDWYNAGYIIMWGSNVPMTRTPDAHFMTEVRYKGTKIVSISPDYAENVKFADDWLAVNPGQDAALAQAMTHVILKEFYVDQKTEYFWKYSKYYTDLPYLITLKKNGDSFVSDRFLVASDLGLPLTHAEWKPIVIDETTNQMVVPNGSIGHRWGDKGKWNLKHEDHNGQKYDPRLTLLGQEDVVIPVDFPHFSEDGRRLITRNVPVRKISRNGEDLYVATVFDLLLAHYGIDRGLGGNYPKSYNDVDAYTPKWQEQYTGVNKDLVIKIAREFAENAVKTRGKSMVIMGAGINHWFNGDTIYRSILNLVLLTGSQGVNGGGWAHYVGQEKCRVPEGWGTIAFGRDWSMPPRLQNATSFYYFATDQWRYEELPMSKLVSPTVKKARYEHSADYNVLAVRLGWLPSYPQFNKNSLDLFNEAKKFGAKTKEEAVSFVVDQLKKGNIEFAIEDPDNPVNFPRALFVWRSNLISSSGKGHEYFLKHLLGTSNGLLSEDNKALKPSEIKWHEKGAEGKLDLLVSIDFRMAGNALHSDIVLPAATWYEKHDISSTDMHPFVHPFNPAINPPWEAKTDWDIFKSLAATFTNMAKTYLPYPVLDLVATPLLHDSPDEIAQPFGKVRDWKKGEVEAIPGKTMPKLTFVERDFTKIYDRFITLGPLVEKNPVGAHGISFSVKEQYEELKQLNGIIVTSEYTKGLPSIETGQKAAEAMLAISSATNGKVAMKAWEAEEAKTGLVLKDISEERAGERHTFLDLAVQPREVIPTPIFSGSNHGGRRYSPFTTMIERLVPFRTLTGRQHFYIDHEILLEYGESFPIYKPTLPKMVFAKQDNVPASSEKEITLRYLTPHGKWNIHSMYQDNLMMLTLFRGGPNVWMNNIDAEEIGIKDNDWVEVYNRNGVVTARAVVSHRMPRGTLYMYHAQDKHINTSGSNITRERGGTHNSPTKIHVKPTQIIGGYAQLSYGFNYYGPIGNQRDIYVSVRKMKEVHWLED</sequence>
<dbReference type="Pfam" id="PF14710">
    <property type="entry name" value="Nitr_red_alph_N"/>
    <property type="match status" value="1"/>
</dbReference>
<dbReference type="InterPro" id="IPR027467">
    <property type="entry name" value="MopterinOxRdtase_cofactor_BS"/>
</dbReference>
<dbReference type="EMBL" id="JABTTE010000019">
    <property type="protein sequence ID" value="NSL52640.1"/>
    <property type="molecule type" value="Genomic_DNA"/>
</dbReference>
<name>A0A8J8GHW7_9BACI</name>